<sequence length="309" mass="34798">MAEQLFKEMGMKVIMLEVHPSAGGEWWYSTHDFTGEFGPNAIQSFSDRYPKEVEDMEKWLNRYLQYQDGFATGRIKMKVPWASIKNNQHNFIQKKYLLKDFELVEPSDMKQEDVSRLLKFWWDRQSKFSPGEVFHFQKVTTSACDPTLIPARYTTLQRKKTKPTPTDLEPRWDNSDSNSGSESESSSTSGTEEGEEKREAELDGEAELDRDAELAGDTEPAGDVEPARVRHPDTSSPARNIGVSGCGLHLPGEDEVPESFCNEDLGDLWVDTCAADHIPAFAGISTFNQNLLLLSPSVNLLTQSHAVNT</sequence>
<dbReference type="AlphaFoldDB" id="A0A8S0W3Z6"/>
<proteinExistence type="predicted"/>
<dbReference type="OrthoDB" id="3235041at2759"/>
<accession>A0A8S0W3Z6</accession>
<protein>
    <submittedName>
        <fullName evidence="2">Uncharacterized protein</fullName>
    </submittedName>
</protein>
<reference evidence="2 3" key="1">
    <citation type="submission" date="2020-01" db="EMBL/GenBank/DDBJ databases">
        <authorList>
            <person name="Gupta K D."/>
        </authorList>
    </citation>
    <scope>NUCLEOTIDE SEQUENCE [LARGE SCALE GENOMIC DNA]</scope>
</reference>
<name>A0A8S0W3Z6_CYCAE</name>
<feature type="compositionally biased region" description="Low complexity" evidence="1">
    <location>
        <begin position="175"/>
        <end position="191"/>
    </location>
</feature>
<gene>
    <name evidence="2" type="ORF">AAE3_LOCUS11628</name>
</gene>
<dbReference type="Proteomes" id="UP000467700">
    <property type="component" value="Unassembled WGS sequence"/>
</dbReference>
<evidence type="ECO:0000313" key="3">
    <source>
        <dbReference type="Proteomes" id="UP000467700"/>
    </source>
</evidence>
<evidence type="ECO:0000313" key="2">
    <source>
        <dbReference type="EMBL" id="CAA7269355.1"/>
    </source>
</evidence>
<comment type="caution">
    <text evidence="2">The sequence shown here is derived from an EMBL/GenBank/DDBJ whole genome shotgun (WGS) entry which is preliminary data.</text>
</comment>
<dbReference type="EMBL" id="CACVBS010000078">
    <property type="protein sequence ID" value="CAA7269355.1"/>
    <property type="molecule type" value="Genomic_DNA"/>
</dbReference>
<feature type="compositionally biased region" description="Basic and acidic residues" evidence="1">
    <location>
        <begin position="195"/>
        <end position="213"/>
    </location>
</feature>
<keyword evidence="3" id="KW-1185">Reference proteome</keyword>
<organism evidence="2 3">
    <name type="scientific">Cyclocybe aegerita</name>
    <name type="common">Black poplar mushroom</name>
    <name type="synonym">Agrocybe aegerita</name>
    <dbReference type="NCBI Taxonomy" id="1973307"/>
    <lineage>
        <taxon>Eukaryota</taxon>
        <taxon>Fungi</taxon>
        <taxon>Dikarya</taxon>
        <taxon>Basidiomycota</taxon>
        <taxon>Agaricomycotina</taxon>
        <taxon>Agaricomycetes</taxon>
        <taxon>Agaricomycetidae</taxon>
        <taxon>Agaricales</taxon>
        <taxon>Agaricineae</taxon>
        <taxon>Bolbitiaceae</taxon>
        <taxon>Cyclocybe</taxon>
    </lineage>
</organism>
<feature type="region of interest" description="Disordered" evidence="1">
    <location>
        <begin position="155"/>
        <end position="241"/>
    </location>
</feature>
<evidence type="ECO:0000256" key="1">
    <source>
        <dbReference type="SAM" id="MobiDB-lite"/>
    </source>
</evidence>